<organism evidence="3 4">
    <name type="scientific">Phytophthora rubi</name>
    <dbReference type="NCBI Taxonomy" id="129364"/>
    <lineage>
        <taxon>Eukaryota</taxon>
        <taxon>Sar</taxon>
        <taxon>Stramenopiles</taxon>
        <taxon>Oomycota</taxon>
        <taxon>Peronosporomycetes</taxon>
        <taxon>Peronosporales</taxon>
        <taxon>Peronosporaceae</taxon>
        <taxon>Phytophthora</taxon>
    </lineage>
</organism>
<dbReference type="InterPro" id="IPR056671">
    <property type="entry name" value="DUF7769"/>
</dbReference>
<protein>
    <recommendedName>
        <fullName evidence="2">DUF7769 domain-containing protein</fullName>
    </recommendedName>
</protein>
<accession>A0A6A3H6E1</accession>
<sequence length="166" mass="18210">MTTQIRGDLAQALWATLLLNSNKGRLPHGDMKRIADKFGLGRNVVARIWKKGFNSSQLFDDSDGREGDVNDVDSNSNRGDYALLSMPVESVKRVVSTTGVVTRPRSTDTSLRHGGGSSIQSLQFPADNRRSHQGSQVCVRENDSCDAQRDIPESSSHDGADPEVRR</sequence>
<evidence type="ECO:0000259" key="2">
    <source>
        <dbReference type="Pfam" id="PF24964"/>
    </source>
</evidence>
<gene>
    <name evidence="3" type="ORF">PR001_g28908</name>
</gene>
<comment type="caution">
    <text evidence="3">The sequence shown here is derived from an EMBL/GenBank/DDBJ whole genome shotgun (WGS) entry which is preliminary data.</text>
</comment>
<evidence type="ECO:0000313" key="4">
    <source>
        <dbReference type="Proteomes" id="UP000429607"/>
    </source>
</evidence>
<feature type="region of interest" description="Disordered" evidence="1">
    <location>
        <begin position="59"/>
        <end position="80"/>
    </location>
</feature>
<feature type="region of interest" description="Disordered" evidence="1">
    <location>
        <begin position="101"/>
        <end position="166"/>
    </location>
</feature>
<feature type="domain" description="DUF7769" evidence="2">
    <location>
        <begin position="11"/>
        <end position="52"/>
    </location>
</feature>
<dbReference type="Pfam" id="PF24964">
    <property type="entry name" value="DUF7769"/>
    <property type="match status" value="1"/>
</dbReference>
<feature type="compositionally biased region" description="Basic and acidic residues" evidence="1">
    <location>
        <begin position="140"/>
        <end position="166"/>
    </location>
</feature>
<dbReference type="EMBL" id="QXFV01005460">
    <property type="protein sequence ID" value="KAE8964870.1"/>
    <property type="molecule type" value="Genomic_DNA"/>
</dbReference>
<evidence type="ECO:0000256" key="1">
    <source>
        <dbReference type="SAM" id="MobiDB-lite"/>
    </source>
</evidence>
<proteinExistence type="predicted"/>
<reference evidence="3 4" key="1">
    <citation type="submission" date="2018-09" db="EMBL/GenBank/DDBJ databases">
        <title>Genomic investigation of the strawberry pathogen Phytophthora fragariae indicates pathogenicity is determined by transcriptional variation in three key races.</title>
        <authorList>
            <person name="Adams T.M."/>
            <person name="Armitage A.D."/>
            <person name="Sobczyk M.K."/>
            <person name="Bates H.J."/>
            <person name="Dunwell J.M."/>
            <person name="Nellist C.F."/>
            <person name="Harrison R.J."/>
        </authorList>
    </citation>
    <scope>NUCLEOTIDE SEQUENCE [LARGE SCALE GENOMIC DNA]</scope>
    <source>
        <strain evidence="3 4">SCRP249</strain>
    </source>
</reference>
<dbReference type="AlphaFoldDB" id="A0A6A3H6E1"/>
<evidence type="ECO:0000313" key="3">
    <source>
        <dbReference type="EMBL" id="KAE8964870.1"/>
    </source>
</evidence>
<name>A0A6A3H6E1_9STRA</name>
<dbReference type="Proteomes" id="UP000429607">
    <property type="component" value="Unassembled WGS sequence"/>
</dbReference>